<accession>A0ABV7JMA3</accession>
<name>A0ABV7JMA3_9SPHI</name>
<gene>
    <name evidence="6" type="ORF">ACFOET_16460</name>
</gene>
<proteinExistence type="inferred from homology"/>
<keyword evidence="4" id="KW-1133">Transmembrane helix</keyword>
<dbReference type="SUPFAM" id="SSF53756">
    <property type="entry name" value="UDP-Glycosyltransferase/glycogen phosphorylase"/>
    <property type="match status" value="1"/>
</dbReference>
<reference evidence="7" key="1">
    <citation type="journal article" date="2019" name="Int. J. Syst. Evol. Microbiol.">
        <title>The Global Catalogue of Microorganisms (GCM) 10K type strain sequencing project: providing services to taxonomists for standard genome sequencing and annotation.</title>
        <authorList>
            <consortium name="The Broad Institute Genomics Platform"/>
            <consortium name="The Broad Institute Genome Sequencing Center for Infectious Disease"/>
            <person name="Wu L."/>
            <person name="Ma J."/>
        </authorList>
    </citation>
    <scope>NUCLEOTIDE SEQUENCE [LARGE SCALE GENOMIC DNA]</scope>
    <source>
        <strain evidence="7">KCTC 52416</strain>
    </source>
</reference>
<dbReference type="CDD" id="cd03801">
    <property type="entry name" value="GT4_PimA-like"/>
    <property type="match status" value="1"/>
</dbReference>
<keyword evidence="4" id="KW-0472">Membrane</keyword>
<dbReference type="EC" id="2.4.-.-" evidence="6"/>
<protein>
    <submittedName>
        <fullName evidence="6">Glycosyltransferase family 4 protein</fullName>
        <ecNumber evidence="6">2.4.-.-</ecNumber>
    </submittedName>
</protein>
<dbReference type="PANTHER" id="PTHR12526">
    <property type="entry name" value="GLYCOSYLTRANSFERASE"/>
    <property type="match status" value="1"/>
</dbReference>
<dbReference type="GO" id="GO:0016757">
    <property type="term" value="F:glycosyltransferase activity"/>
    <property type="evidence" value="ECO:0007669"/>
    <property type="project" value="UniProtKB-KW"/>
</dbReference>
<dbReference type="PANTHER" id="PTHR12526:SF640">
    <property type="entry name" value="COLANIC ACID BIOSYNTHESIS GLYCOSYLTRANSFERASE WCAL-RELATED"/>
    <property type="match status" value="1"/>
</dbReference>
<evidence type="ECO:0000256" key="3">
    <source>
        <dbReference type="ARBA" id="ARBA00022679"/>
    </source>
</evidence>
<comment type="similarity">
    <text evidence="1">Belongs to the glycosyltransferase group 1 family. Glycosyltransferase 4 subfamily.</text>
</comment>
<evidence type="ECO:0000256" key="4">
    <source>
        <dbReference type="SAM" id="Phobius"/>
    </source>
</evidence>
<dbReference type="Proteomes" id="UP001595526">
    <property type="component" value="Unassembled WGS sequence"/>
</dbReference>
<dbReference type="Gene3D" id="3.40.50.2000">
    <property type="entry name" value="Glycogen Phosphorylase B"/>
    <property type="match status" value="2"/>
</dbReference>
<keyword evidence="2 6" id="KW-0328">Glycosyltransferase</keyword>
<feature type="domain" description="Glycosyl transferase family 1" evidence="5">
    <location>
        <begin position="182"/>
        <end position="343"/>
    </location>
</feature>
<dbReference type="InterPro" id="IPR001296">
    <property type="entry name" value="Glyco_trans_1"/>
</dbReference>
<sequence length="365" mass="40768">MSCKRKLVYIIHGIAIGGAETALVTALPDLDKYFDLRVYVLGGGQEHQLLQSLDAPLRDKMRFCNIPVYALPFYLPVLYMRMRKFNPDIVISSLWRSAIVGSFYRVFNRQSNYFMLLHSDNFFHWADRIFSKLGLRLSDAVFVDSHATASLAKRVLGDTAAINVLSYLTTISPSDIKGRDFTGPKHFFFIGRLHAIKRVPLAVKAIAWLRKNGVDATLRIYGRDDGDQSAVEEAIDACGLRGYVSIEGEIGFTEKWKLYGCHHYYMQLSAQEGMAMSVAEAMQQGMVCFVTPVGGVAQYAVDGHSAVFADTGDSQAWDRSLRNLLAVLRDRVKCEAISSNAYQTFKGAPVFSDSLIAAINLYIKK</sequence>
<organism evidence="6 7">
    <name type="scientific">Parapedobacter deserti</name>
    <dbReference type="NCBI Taxonomy" id="1912957"/>
    <lineage>
        <taxon>Bacteria</taxon>
        <taxon>Pseudomonadati</taxon>
        <taxon>Bacteroidota</taxon>
        <taxon>Sphingobacteriia</taxon>
        <taxon>Sphingobacteriales</taxon>
        <taxon>Sphingobacteriaceae</taxon>
        <taxon>Parapedobacter</taxon>
    </lineage>
</organism>
<comment type="caution">
    <text evidence="6">The sequence shown here is derived from an EMBL/GenBank/DDBJ whole genome shotgun (WGS) entry which is preliminary data.</text>
</comment>
<feature type="transmembrane region" description="Helical" evidence="4">
    <location>
        <begin position="7"/>
        <end position="27"/>
    </location>
</feature>
<evidence type="ECO:0000313" key="7">
    <source>
        <dbReference type="Proteomes" id="UP001595526"/>
    </source>
</evidence>
<evidence type="ECO:0000259" key="5">
    <source>
        <dbReference type="Pfam" id="PF00534"/>
    </source>
</evidence>
<dbReference type="EMBL" id="JBHRTA010000038">
    <property type="protein sequence ID" value="MFC3199220.1"/>
    <property type="molecule type" value="Genomic_DNA"/>
</dbReference>
<evidence type="ECO:0000313" key="6">
    <source>
        <dbReference type="EMBL" id="MFC3199220.1"/>
    </source>
</evidence>
<evidence type="ECO:0000256" key="2">
    <source>
        <dbReference type="ARBA" id="ARBA00022676"/>
    </source>
</evidence>
<dbReference type="Pfam" id="PF00534">
    <property type="entry name" value="Glycos_transf_1"/>
    <property type="match status" value="1"/>
</dbReference>
<keyword evidence="7" id="KW-1185">Reference proteome</keyword>
<keyword evidence="3 6" id="KW-0808">Transferase</keyword>
<keyword evidence="4" id="KW-0812">Transmembrane</keyword>
<evidence type="ECO:0000256" key="1">
    <source>
        <dbReference type="ARBA" id="ARBA00009481"/>
    </source>
</evidence>